<dbReference type="GO" id="GO:0005509">
    <property type="term" value="F:calcium ion binding"/>
    <property type="evidence" value="ECO:0007669"/>
    <property type="project" value="InterPro"/>
</dbReference>
<reference evidence="3 4" key="1">
    <citation type="submission" date="2017-03" db="EMBL/GenBank/DDBJ databases">
        <authorList>
            <person name="Afonso C.L."/>
            <person name="Miller P.J."/>
            <person name="Scott M.A."/>
            <person name="Spackman E."/>
            <person name="Goraichik I."/>
            <person name="Dimitrov K.M."/>
            <person name="Suarez D.L."/>
            <person name="Swayne D.E."/>
        </authorList>
    </citation>
    <scope>NUCLEOTIDE SEQUENCE [LARGE SCALE GENOMIC DNA]</scope>
    <source>
        <strain evidence="3 4">CECT 8110</strain>
    </source>
</reference>
<dbReference type="PROSITE" id="PS00330">
    <property type="entry name" value="HEMOLYSIN_CALCIUM"/>
    <property type="match status" value="5"/>
</dbReference>
<evidence type="ECO:0000256" key="2">
    <source>
        <dbReference type="ARBA" id="ARBA00022525"/>
    </source>
</evidence>
<dbReference type="InterPro" id="IPR001343">
    <property type="entry name" value="Hemolysn_Ca-bd"/>
</dbReference>
<proteinExistence type="predicted"/>
<dbReference type="GO" id="GO:0005576">
    <property type="term" value="C:extracellular region"/>
    <property type="evidence" value="ECO:0007669"/>
    <property type="project" value="UniProtKB-SubCell"/>
</dbReference>
<name>A0A1X6Z3U9_9RHOB</name>
<keyword evidence="4" id="KW-1185">Reference proteome</keyword>
<dbReference type="PANTHER" id="PTHR38340:SF1">
    <property type="entry name" value="S-LAYER PROTEIN"/>
    <property type="match status" value="1"/>
</dbReference>
<evidence type="ECO:0000313" key="3">
    <source>
        <dbReference type="EMBL" id="SLN40098.1"/>
    </source>
</evidence>
<dbReference type="PRINTS" id="PR00313">
    <property type="entry name" value="CABNDNGRPT"/>
</dbReference>
<dbReference type="AlphaFoldDB" id="A0A1X6Z3U9"/>
<dbReference type="RefSeq" id="WP_085817713.1">
    <property type="nucleotide sequence ID" value="NZ_FWFU01000002.1"/>
</dbReference>
<dbReference type="PANTHER" id="PTHR38340">
    <property type="entry name" value="S-LAYER PROTEIN"/>
    <property type="match status" value="1"/>
</dbReference>
<dbReference type="InterPro" id="IPR011049">
    <property type="entry name" value="Serralysin-like_metalloprot_C"/>
</dbReference>
<dbReference type="EMBL" id="FWFU01000002">
    <property type="protein sequence ID" value="SLN40098.1"/>
    <property type="molecule type" value="Genomic_DNA"/>
</dbReference>
<accession>A0A1X6Z3U9</accession>
<evidence type="ECO:0000313" key="4">
    <source>
        <dbReference type="Proteomes" id="UP000193207"/>
    </source>
</evidence>
<dbReference type="SUPFAM" id="SSF51120">
    <property type="entry name" value="beta-Roll"/>
    <property type="match status" value="3"/>
</dbReference>
<organism evidence="3 4">
    <name type="scientific">Roseovarius halotolerans</name>
    <dbReference type="NCBI Taxonomy" id="505353"/>
    <lineage>
        <taxon>Bacteria</taxon>
        <taxon>Pseudomonadati</taxon>
        <taxon>Pseudomonadota</taxon>
        <taxon>Alphaproteobacteria</taxon>
        <taxon>Rhodobacterales</taxon>
        <taxon>Roseobacteraceae</taxon>
        <taxon>Roseovarius</taxon>
    </lineage>
</organism>
<protein>
    <submittedName>
        <fullName evidence="3">Bifunctional hemolysin/adenylate cyclase</fullName>
    </submittedName>
</protein>
<dbReference type="Pfam" id="PF00353">
    <property type="entry name" value="HemolysinCabind"/>
    <property type="match status" value="8"/>
</dbReference>
<gene>
    <name evidence="3" type="primary">cya_1</name>
    <name evidence="3" type="ORF">ROH8110_02150</name>
</gene>
<evidence type="ECO:0000256" key="1">
    <source>
        <dbReference type="ARBA" id="ARBA00004613"/>
    </source>
</evidence>
<dbReference type="OrthoDB" id="9342475at2"/>
<dbReference type="Proteomes" id="UP000193207">
    <property type="component" value="Unassembled WGS sequence"/>
</dbReference>
<dbReference type="InterPro" id="IPR018511">
    <property type="entry name" value="Hemolysin-typ_Ca-bd_CS"/>
</dbReference>
<keyword evidence="2" id="KW-0964">Secreted</keyword>
<dbReference type="InterPro" id="IPR050557">
    <property type="entry name" value="RTX_toxin/Mannuronan_C5-epim"/>
</dbReference>
<sequence length="817" mass="83949">MEFTQESHSLGDAGAHTAIVPRIALTKTGPAAVPAISVSVLSGVGLEESVYRLNPTGALIFDEVASQPTGYVSPMIAGRRYHLLAAGLETLQDQGDKISLYSAQSGHYGDLLALVHAPVGAQSYLVAAAPDGAGLSVLKPTVQGGLTEVSYRPDDDDSYMRAPVALASMVLGSGRSMVFTASYGEVGISAFQVSSSGGLVLCASLGIEEGDTSYRPSHLEALTFAGRDLLLAGSFDAGAITVLNVGATGALRVLDSAVDGRMTRFGGLSAMKAIVHDGQAYVVAGGADDGLSLFQLLPNGRLVHLDTIADSQSLGLNNVNALALTVAGGTLHVFASSEREAGLTHLSVPIAPGWEAVTGTGNADALMAGAGGGVIWDGGGSDTMTGGAGQDVFVLVVDGAADEIRNFELGRDRVDLTAWQGLYTTLQIGVETLEDGARITYGDEVLTLRTSAAQPLGYRDFLETDILGIVPIWRPEDLLEPTDWHDHLTGGEGNDTIRAMNGNDTVIGLGGHDLIYGEGGHDLLQGGLGNDTLRGGTGMDTLFGGDGNDSLLAESSYDELHGGAGNDTLRGGTGADTLFGDEGEDSLLGNTGVDEIHGGAGNDWISAGEGADLAFGDAGDDTVIGRSAYDTLFGGDGHDRLFGSEGEDSLFGEAGDDYLSGGLGFDWLDGGDGEDSLYGNQGSDYLTGGAGNDELYGATGNDTLSGGDGDDLIYGSQGLDVIEGGAGDDTLFGGSLEDQFVFRRGHGQDQIGDFEAAHDLLILDPDLVDGETDAMAILDAYATVGDGHVLFDFGGGDMIEISLYLGIGDLADNFAFL</sequence>
<comment type="subcellular location">
    <subcellularLocation>
        <location evidence="1">Secreted</location>
    </subcellularLocation>
</comment>
<dbReference type="Gene3D" id="2.150.10.10">
    <property type="entry name" value="Serralysin-like metalloprotease, C-terminal"/>
    <property type="match status" value="6"/>
</dbReference>